<evidence type="ECO:0000313" key="2">
    <source>
        <dbReference type="EMBL" id="MBB6127898.1"/>
    </source>
</evidence>
<protein>
    <recommendedName>
        <fullName evidence="4">Beta-barrel porin-2, OmpL-like. bbp2</fullName>
    </recommendedName>
</protein>
<sequence length="468" mass="52086">MKKLLLSLVLGITFTTAYSQDHVATLKKDSTMVKDTVKTKAEPSEPFAFGDFTWLNGNDRRHKALLDTKYFTGRFLLDFNYTASNHNPIDHTVVGSTALARDHEFEISTVAFGGDFHYDNVRASVLTQFGTRATVVPRNDLSVTRGQFDLGTAYRYLSEANAGYHFNVLHGINVDAGIFMSYVGLFSYYNAENWAYQPSFTSDNTPWFFNGIRVQIFVSDKLKIEPWLINGWQSYGMFNSQPGIGGQILWRPVEWFQALTNTYYGADTQDKPGRKRFHSDNSIEVRYFKSQDKGSFVNSAAFSITGDIGFEKGDGVNGFHADPVKGPAQYFASGMIYHRMVMAKGHLGWTIGGGVINNPGRYLVLYPTGDANPIPAINTGAVGSHPFSANPGDQFHGYDYSTTIDLMPNDYLTFRLEVVHRHASVPYFAGHGGVTSPDGYNTTPVPTDFTPDLVPSETRFIGALLVRF</sequence>
<comment type="caution">
    <text evidence="2">The sequence shown here is derived from an EMBL/GenBank/DDBJ whole genome shotgun (WGS) entry which is preliminary data.</text>
</comment>
<dbReference type="AlphaFoldDB" id="A0A841JGZ2"/>
<accession>A0A841JGZ2</accession>
<keyword evidence="1" id="KW-0732">Signal</keyword>
<evidence type="ECO:0008006" key="4">
    <source>
        <dbReference type="Google" id="ProtNLM"/>
    </source>
</evidence>
<dbReference type="RefSeq" id="WP_221276010.1">
    <property type="nucleotide sequence ID" value="NZ_JACHCA010000005.1"/>
</dbReference>
<proteinExistence type="predicted"/>
<evidence type="ECO:0000256" key="1">
    <source>
        <dbReference type="SAM" id="SignalP"/>
    </source>
</evidence>
<feature type="chain" id="PRO_5032520697" description="Beta-barrel porin-2, OmpL-like. bbp2" evidence="1">
    <location>
        <begin position="20"/>
        <end position="468"/>
    </location>
</feature>
<dbReference type="EMBL" id="JACHCA010000005">
    <property type="protein sequence ID" value="MBB6127898.1"/>
    <property type="molecule type" value="Genomic_DNA"/>
</dbReference>
<dbReference type="InterPro" id="IPR011486">
    <property type="entry name" value="BBP2"/>
</dbReference>
<gene>
    <name evidence="2" type="ORF">HDF22_002011</name>
</gene>
<evidence type="ECO:0000313" key="3">
    <source>
        <dbReference type="Proteomes" id="UP000548326"/>
    </source>
</evidence>
<dbReference type="Pfam" id="PF07642">
    <property type="entry name" value="BBP2"/>
    <property type="match status" value="1"/>
</dbReference>
<name>A0A841JGZ2_9SPHI</name>
<reference evidence="2 3" key="1">
    <citation type="submission" date="2020-08" db="EMBL/GenBank/DDBJ databases">
        <title>Genomic Encyclopedia of Type Strains, Phase IV (KMG-V): Genome sequencing to study the core and pangenomes of soil and plant-associated prokaryotes.</title>
        <authorList>
            <person name="Whitman W."/>
        </authorList>
    </citation>
    <scope>NUCLEOTIDE SEQUENCE [LARGE SCALE GENOMIC DNA]</scope>
    <source>
        <strain evidence="2 3">MP601</strain>
    </source>
</reference>
<organism evidence="2 3">
    <name type="scientific">Mucilaginibacter lappiensis</name>
    <dbReference type="NCBI Taxonomy" id="354630"/>
    <lineage>
        <taxon>Bacteria</taxon>
        <taxon>Pseudomonadati</taxon>
        <taxon>Bacteroidota</taxon>
        <taxon>Sphingobacteriia</taxon>
        <taxon>Sphingobacteriales</taxon>
        <taxon>Sphingobacteriaceae</taxon>
        <taxon>Mucilaginibacter</taxon>
    </lineage>
</organism>
<dbReference type="Proteomes" id="UP000548326">
    <property type="component" value="Unassembled WGS sequence"/>
</dbReference>
<feature type="signal peptide" evidence="1">
    <location>
        <begin position="1"/>
        <end position="19"/>
    </location>
</feature>